<evidence type="ECO:0000313" key="1">
    <source>
        <dbReference type="EMBL" id="MEO3939761.1"/>
    </source>
</evidence>
<comment type="caution">
    <text evidence="1">The sequence shown here is derived from an EMBL/GenBank/DDBJ whole genome shotgun (WGS) entry which is preliminary data.</text>
</comment>
<dbReference type="EMBL" id="JBBMFV010000003">
    <property type="protein sequence ID" value="MEO3939761.1"/>
    <property type="molecule type" value="Genomic_DNA"/>
</dbReference>
<reference evidence="1 2" key="1">
    <citation type="journal article" date="2024" name="Appl. Microbiol. Biotechnol.">
        <title>Biosynthetic gene clusters with biotechnological applications in novel Antarctic isolates from Actinomycetota.</title>
        <authorList>
            <person name="Bruna P."/>
            <person name="Nunez-Montero K."/>
            <person name="Contreras M.J."/>
            <person name="Leal K."/>
            <person name="Garcia M."/>
            <person name="Abanto M."/>
            <person name="Barrientos L."/>
        </authorList>
    </citation>
    <scope>NUCLEOTIDE SEQUENCE [LARGE SCALE GENOMIC DNA]</scope>
    <source>
        <strain evidence="1 2">Se16.17</strain>
    </source>
</reference>
<keyword evidence="2" id="KW-1185">Reference proteome</keyword>
<evidence type="ECO:0000313" key="2">
    <source>
        <dbReference type="Proteomes" id="UP001448614"/>
    </source>
</evidence>
<accession>A0ABV0GMK6</accession>
<gene>
    <name evidence="1" type="ORF">V3C41_01605</name>
</gene>
<proteinExistence type="predicted"/>
<dbReference type="Gene3D" id="1.20.120.160">
    <property type="entry name" value="HPT domain"/>
    <property type="match status" value="1"/>
</dbReference>
<dbReference type="SUPFAM" id="SSF47226">
    <property type="entry name" value="Histidine-containing phosphotransfer domain, HPT domain"/>
    <property type="match status" value="1"/>
</dbReference>
<dbReference type="RefSeq" id="WP_347781645.1">
    <property type="nucleotide sequence ID" value="NZ_JBBMFV010000003.1"/>
</dbReference>
<sequence length="130" mass="14023">MNPLPRTGQWHVDQLQVLAQELADPQAALRFLAKYLTLLPRRIERITHGFAHHDAAGTTDALLSLKISSAMVGAGNLEAQCAHLASLPDAALLRHGSKHLPALQQAAAELHAQGVDLQRQAAQAIIRPLN</sequence>
<protein>
    <submittedName>
        <fullName evidence="1">Hpt domain-containing protein</fullName>
    </submittedName>
</protein>
<name>A0ABV0GMK6_PAENI</name>
<organism evidence="1 2">
    <name type="scientific">Paenarthrobacter nicotinovorans</name>
    <name type="common">Arthrobacter nicotinovorans</name>
    <dbReference type="NCBI Taxonomy" id="29320"/>
    <lineage>
        <taxon>Bacteria</taxon>
        <taxon>Bacillati</taxon>
        <taxon>Actinomycetota</taxon>
        <taxon>Actinomycetes</taxon>
        <taxon>Micrococcales</taxon>
        <taxon>Micrococcaceae</taxon>
        <taxon>Paenarthrobacter</taxon>
    </lineage>
</organism>
<dbReference type="InterPro" id="IPR036641">
    <property type="entry name" value="HPT_dom_sf"/>
</dbReference>
<dbReference type="Proteomes" id="UP001448614">
    <property type="component" value="Unassembled WGS sequence"/>
</dbReference>